<dbReference type="EMBL" id="GGEC01070232">
    <property type="protein sequence ID" value="MBX50716.1"/>
    <property type="molecule type" value="Transcribed_RNA"/>
</dbReference>
<accession>A0A2P2P7I0</accession>
<organism evidence="1">
    <name type="scientific">Rhizophora mucronata</name>
    <name type="common">Asiatic mangrove</name>
    <dbReference type="NCBI Taxonomy" id="61149"/>
    <lineage>
        <taxon>Eukaryota</taxon>
        <taxon>Viridiplantae</taxon>
        <taxon>Streptophyta</taxon>
        <taxon>Embryophyta</taxon>
        <taxon>Tracheophyta</taxon>
        <taxon>Spermatophyta</taxon>
        <taxon>Magnoliopsida</taxon>
        <taxon>eudicotyledons</taxon>
        <taxon>Gunneridae</taxon>
        <taxon>Pentapetalae</taxon>
        <taxon>rosids</taxon>
        <taxon>fabids</taxon>
        <taxon>Malpighiales</taxon>
        <taxon>Rhizophoraceae</taxon>
        <taxon>Rhizophora</taxon>
    </lineage>
</organism>
<sequence>MRFVIFLFLFLLWQIFVYGI</sequence>
<dbReference type="AlphaFoldDB" id="A0A2P2P7I0"/>
<proteinExistence type="predicted"/>
<reference evidence="1" key="1">
    <citation type="submission" date="2018-02" db="EMBL/GenBank/DDBJ databases">
        <title>Rhizophora mucronata_Transcriptome.</title>
        <authorList>
            <person name="Meera S.P."/>
            <person name="Sreeshan A."/>
            <person name="Augustine A."/>
        </authorList>
    </citation>
    <scope>NUCLEOTIDE SEQUENCE</scope>
    <source>
        <tissue evidence="1">Leaf</tissue>
    </source>
</reference>
<name>A0A2P2P7I0_RHIMU</name>
<protein>
    <submittedName>
        <fullName evidence="1">Uncharacterized protein</fullName>
    </submittedName>
</protein>
<evidence type="ECO:0000313" key="1">
    <source>
        <dbReference type="EMBL" id="MBX50716.1"/>
    </source>
</evidence>